<organism evidence="1 2">
    <name type="scientific">Plantibacter flavus</name>
    <dbReference type="NCBI Taxonomy" id="150123"/>
    <lineage>
        <taxon>Bacteria</taxon>
        <taxon>Bacillati</taxon>
        <taxon>Actinomycetota</taxon>
        <taxon>Actinomycetes</taxon>
        <taxon>Micrococcales</taxon>
        <taxon>Microbacteriaceae</taxon>
        <taxon>Plantibacter</taxon>
    </lineage>
</organism>
<reference evidence="1 2" key="1">
    <citation type="submission" date="2018-11" db="EMBL/GenBank/DDBJ databases">
        <title>Sequencing the genomes of 1000 actinobacteria strains.</title>
        <authorList>
            <person name="Klenk H.-P."/>
        </authorList>
    </citation>
    <scope>NUCLEOTIDE SEQUENCE [LARGE SCALE GENOMIC DNA]</scope>
    <source>
        <strain evidence="1 2">DSM 14012</strain>
    </source>
</reference>
<name>A0A3N2C6U9_9MICO</name>
<comment type="caution">
    <text evidence="1">The sequence shown here is derived from an EMBL/GenBank/DDBJ whole genome shotgun (WGS) entry which is preliminary data.</text>
</comment>
<dbReference type="AlphaFoldDB" id="A0A3N2C6U9"/>
<evidence type="ECO:0000313" key="1">
    <source>
        <dbReference type="EMBL" id="ROR83245.1"/>
    </source>
</evidence>
<proteinExistence type="predicted"/>
<evidence type="ECO:0000313" key="2">
    <source>
        <dbReference type="Proteomes" id="UP000266915"/>
    </source>
</evidence>
<sequence>MDSLVELQKYQEVVRIAAAAEWRHEHPNEDLPLDFEKSVSLTIEEIREGSADVFLIFEQHETYARYQTEAQNAADSMIAAAYRGEEVSPIPALSPRQDFEFRSALAQFGQTLGPAQSIEFFSDGPKSAPVRITVETRKDAVDRLLTVDRFLLPPNEAPPTQDLKKEEQSLVGHVTELNADNTTYVLVLPDGRQLKGFYRDRPGLLEDLKLVLNSAAEGPLTRITGELTSREGQPWRFWHTSSLEQIQFDGAVWGARLAELAALAPHWNGAAAAQVSSVALEGAQMVLREVDKANIARPGIFPTEEGGVLIEWSSPAAVRSVEVLQDGTFETFELASRQSHGVHSTTSDLKEAIAFLRAAEA</sequence>
<accession>A0A3N2C6U9</accession>
<dbReference type="Proteomes" id="UP000266915">
    <property type="component" value="Unassembled WGS sequence"/>
</dbReference>
<gene>
    <name evidence="1" type="ORF">EDD42_3352</name>
</gene>
<protein>
    <submittedName>
        <fullName evidence="1">Uncharacterized protein</fullName>
    </submittedName>
</protein>
<dbReference type="EMBL" id="RKHL01000001">
    <property type="protein sequence ID" value="ROR83245.1"/>
    <property type="molecule type" value="Genomic_DNA"/>
</dbReference>
<keyword evidence="2" id="KW-1185">Reference proteome</keyword>